<dbReference type="EMBL" id="JBHUFA010000004">
    <property type="protein sequence ID" value="MFD1696439.1"/>
    <property type="molecule type" value="Genomic_DNA"/>
</dbReference>
<dbReference type="SUPFAM" id="SSF46785">
    <property type="entry name" value="Winged helix' DNA-binding domain"/>
    <property type="match status" value="1"/>
</dbReference>
<evidence type="ECO:0000313" key="2">
    <source>
        <dbReference type="Proteomes" id="UP001597327"/>
    </source>
</evidence>
<dbReference type="RefSeq" id="WP_149892685.1">
    <property type="nucleotide sequence ID" value="NZ_JBHUFA010000004.1"/>
</dbReference>
<proteinExistence type="predicted"/>
<comment type="caution">
    <text evidence="1">The sequence shown here is derived from an EMBL/GenBank/DDBJ whole genome shotgun (WGS) entry which is preliminary data.</text>
</comment>
<dbReference type="InterPro" id="IPR036390">
    <property type="entry name" value="WH_DNA-bd_sf"/>
</dbReference>
<dbReference type="Proteomes" id="UP001597327">
    <property type="component" value="Unassembled WGS sequence"/>
</dbReference>
<keyword evidence="2" id="KW-1185">Reference proteome</keyword>
<accession>A0ABW4JYU4</accession>
<gene>
    <name evidence="1" type="ORF">ACFSC7_13000</name>
</gene>
<organism evidence="1 2">
    <name type="scientific">Roseibium aestuarii</name>
    <dbReference type="NCBI Taxonomy" id="2600299"/>
    <lineage>
        <taxon>Bacteria</taxon>
        <taxon>Pseudomonadati</taxon>
        <taxon>Pseudomonadota</taxon>
        <taxon>Alphaproteobacteria</taxon>
        <taxon>Hyphomicrobiales</taxon>
        <taxon>Stappiaceae</taxon>
        <taxon>Roseibium</taxon>
    </lineage>
</organism>
<dbReference type="CDD" id="cd00090">
    <property type="entry name" value="HTH_ARSR"/>
    <property type="match status" value="1"/>
</dbReference>
<dbReference type="InterPro" id="IPR011991">
    <property type="entry name" value="ArsR-like_HTH"/>
</dbReference>
<dbReference type="PANTHER" id="PTHR38600">
    <property type="entry name" value="TRANSCRIPTIONAL REGULATORY PROTEIN"/>
    <property type="match status" value="1"/>
</dbReference>
<name>A0ABW4JYU4_9HYPH</name>
<sequence>MSDRTKTRILTALKTSGPQTAAELAGGLAVTAVAARQHLDSLSQDGLVAFEDVRSGVGRPRRIWKLTADGHRQFPDNHSGLILSLLAGMRTLHGEEGLEALIALREDQMRSTYASAVADRGDLRSRLEALAEIRSREGYMAEVQALEGEPDSFLLIENHCSICAAATACQGFCRSELRLFQEVLGDDVDVLRAEHLLSGDHRCVYRASLRSSKAA</sequence>
<evidence type="ECO:0000313" key="1">
    <source>
        <dbReference type="EMBL" id="MFD1696439.1"/>
    </source>
</evidence>
<reference evidence="2" key="1">
    <citation type="journal article" date="2019" name="Int. J. Syst. Evol. Microbiol.">
        <title>The Global Catalogue of Microorganisms (GCM) 10K type strain sequencing project: providing services to taxonomists for standard genome sequencing and annotation.</title>
        <authorList>
            <consortium name="The Broad Institute Genomics Platform"/>
            <consortium name="The Broad Institute Genome Sequencing Center for Infectious Disease"/>
            <person name="Wu L."/>
            <person name="Ma J."/>
        </authorList>
    </citation>
    <scope>NUCLEOTIDE SEQUENCE [LARGE SCALE GENOMIC DNA]</scope>
    <source>
        <strain evidence="2">JCM 3369</strain>
    </source>
</reference>
<dbReference type="InterPro" id="IPR036388">
    <property type="entry name" value="WH-like_DNA-bd_sf"/>
</dbReference>
<dbReference type="Gene3D" id="1.10.10.10">
    <property type="entry name" value="Winged helix-like DNA-binding domain superfamily/Winged helix DNA-binding domain"/>
    <property type="match status" value="1"/>
</dbReference>
<protein>
    <submittedName>
        <fullName evidence="1">Helix-turn-helix transcriptional regulator</fullName>
    </submittedName>
</protein>
<dbReference type="PANTHER" id="PTHR38600:SF2">
    <property type="entry name" value="SLL0088 PROTEIN"/>
    <property type="match status" value="1"/>
</dbReference>